<comment type="similarity">
    <text evidence="2 11">Belongs to the faeC family.</text>
</comment>
<keyword evidence="7 11" id="KW-0119">Carbohydrate metabolism</keyword>
<dbReference type="ESTHER" id="hypvg-g9n0g0">
    <property type="family name" value="FaeC"/>
</dbReference>
<keyword evidence="15" id="KW-1185">Reference proteome</keyword>
<accession>G9N0G0</accession>
<dbReference type="OMA" id="LRDKWIG"/>
<dbReference type="GO" id="GO:0030248">
    <property type="term" value="F:cellulose binding"/>
    <property type="evidence" value="ECO:0007669"/>
    <property type="project" value="InterPro"/>
</dbReference>
<comment type="catalytic activity">
    <reaction evidence="10 11">
        <text>feruloyl-polysaccharide + H2O = ferulate + polysaccharide.</text>
        <dbReference type="EC" id="3.1.1.73"/>
    </reaction>
</comment>
<dbReference type="InterPro" id="IPR035971">
    <property type="entry name" value="CBD_sf"/>
</dbReference>
<dbReference type="GO" id="GO:0005576">
    <property type="term" value="C:extracellular region"/>
    <property type="evidence" value="ECO:0007669"/>
    <property type="project" value="UniProtKB-SubCell"/>
</dbReference>
<dbReference type="VEuPathDB" id="FungiDB:TRIVIDRAFT_77043"/>
<dbReference type="GO" id="GO:0030600">
    <property type="term" value="F:feruloyl esterase activity"/>
    <property type="evidence" value="ECO:0007669"/>
    <property type="project" value="UniProtKB-UniRule"/>
</dbReference>
<dbReference type="SUPFAM" id="SSF57180">
    <property type="entry name" value="Cellulose-binding domain"/>
    <property type="match status" value="1"/>
</dbReference>
<evidence type="ECO:0000313" key="15">
    <source>
        <dbReference type="Proteomes" id="UP000007115"/>
    </source>
</evidence>
<dbReference type="SMART" id="SM00236">
    <property type="entry name" value="fCBD"/>
    <property type="match status" value="1"/>
</dbReference>
<organism evidence="14 15">
    <name type="scientific">Hypocrea virens (strain Gv29-8 / FGSC 10586)</name>
    <name type="common">Gliocladium virens</name>
    <name type="synonym">Trichoderma virens</name>
    <dbReference type="NCBI Taxonomy" id="413071"/>
    <lineage>
        <taxon>Eukaryota</taxon>
        <taxon>Fungi</taxon>
        <taxon>Dikarya</taxon>
        <taxon>Ascomycota</taxon>
        <taxon>Pezizomycotina</taxon>
        <taxon>Sordariomycetes</taxon>
        <taxon>Hypocreomycetidae</taxon>
        <taxon>Hypocreales</taxon>
        <taxon>Hypocreaceae</taxon>
        <taxon>Trichoderma</taxon>
    </lineage>
</organism>
<evidence type="ECO:0000256" key="1">
    <source>
        <dbReference type="ARBA" id="ARBA00004613"/>
    </source>
</evidence>
<feature type="domain" description="CBM1" evidence="13">
    <location>
        <begin position="311"/>
        <end position="347"/>
    </location>
</feature>
<dbReference type="PROSITE" id="PS00562">
    <property type="entry name" value="CBM1_1"/>
    <property type="match status" value="1"/>
</dbReference>
<dbReference type="GeneID" id="25797881"/>
<keyword evidence="8 11" id="KW-0624">Polysaccharide degradation</keyword>
<proteinExistence type="inferred from homology"/>
<dbReference type="EMBL" id="ABDF02000082">
    <property type="protein sequence ID" value="EHK19842.1"/>
    <property type="molecule type" value="Genomic_DNA"/>
</dbReference>
<evidence type="ECO:0000256" key="6">
    <source>
        <dbReference type="ARBA" id="ARBA00022801"/>
    </source>
</evidence>
<dbReference type="eggNOG" id="ENOG502QU71">
    <property type="taxonomic scope" value="Eukaryota"/>
</dbReference>
<dbReference type="HOGENOM" id="CLU_027551_2_1_1"/>
<dbReference type="Pfam" id="PF00326">
    <property type="entry name" value="Peptidase_S9"/>
    <property type="match status" value="1"/>
</dbReference>
<evidence type="ECO:0000313" key="14">
    <source>
        <dbReference type="EMBL" id="EHK19842.1"/>
    </source>
</evidence>
<dbReference type="GO" id="GO:0006508">
    <property type="term" value="P:proteolysis"/>
    <property type="evidence" value="ECO:0007669"/>
    <property type="project" value="InterPro"/>
</dbReference>
<dbReference type="InterPro" id="IPR000254">
    <property type="entry name" value="CBD"/>
</dbReference>
<keyword evidence="5 11" id="KW-0732">Signal</keyword>
<dbReference type="AlphaFoldDB" id="G9N0G0"/>
<feature type="signal peptide" evidence="11">
    <location>
        <begin position="1"/>
        <end position="21"/>
    </location>
</feature>
<dbReference type="GO" id="GO:0008236">
    <property type="term" value="F:serine-type peptidase activity"/>
    <property type="evidence" value="ECO:0007669"/>
    <property type="project" value="InterPro"/>
</dbReference>
<evidence type="ECO:0000259" key="13">
    <source>
        <dbReference type="PROSITE" id="PS51164"/>
    </source>
</evidence>
<feature type="chain" id="PRO_5027144367" description="Feruloyl esterase C" evidence="11">
    <location>
        <begin position="22"/>
        <end position="347"/>
    </location>
</feature>
<evidence type="ECO:0000256" key="2">
    <source>
        <dbReference type="ARBA" id="ARBA00010278"/>
    </source>
</evidence>
<dbReference type="SMR" id="G9N0G0"/>
<evidence type="ECO:0000256" key="4">
    <source>
        <dbReference type="ARBA" id="ARBA00022651"/>
    </source>
</evidence>
<evidence type="ECO:0000256" key="12">
    <source>
        <dbReference type="SAM" id="MobiDB-lite"/>
    </source>
</evidence>
<keyword evidence="6 11" id="KW-0378">Hydrolase</keyword>
<dbReference type="EC" id="3.1.1.73" evidence="11"/>
<gene>
    <name evidence="14" type="ORF">TRIVIDRAFT_77043</name>
</gene>
<sequence>MLSCGKLALILLAASLQEAVASLSSGCGKAVGTSSGTKSMTVNGKTRQYILQLPANYNASTGYKLIFGYHWLGGTMNNVAPGYYGLRDLARETAIFVAPQGLNNGWANSGGEDLIFTDQMLDYITSNACVDKDQIFSTGWSYGGAMTFELACSRPNVFKAVAVIAGAQLSGCDGGTTPIPYLGIHGVVDSVLPISRGRDLRDKFLQLNGCASKNAPEPAGGSGTHIKTTYDCRPGYPVWWIAHSGDHVPDPKDAGQSQSWAPGETWSFFTQPGLKGQSGGGGGSSSSVTTTSKVTFTTSSTTPTTTAGGGSCSARYGQCGGIGWSGPTCCQLGTTCKYSNDWYSQCL</sequence>
<dbReference type="InterPro" id="IPR029058">
    <property type="entry name" value="AB_hydrolase_fold"/>
</dbReference>
<comment type="caution">
    <text evidence="14">The sequence shown here is derived from an EMBL/GenBank/DDBJ whole genome shotgun (WGS) entry which is preliminary data.</text>
</comment>
<keyword evidence="4 11" id="KW-0858">Xylan degradation</keyword>
<comment type="function">
    <text evidence="9 11">Involved in degradation of plant cell walls. Hydrolyzes the feruloyl-arabinose ester bond in arabinoxylans, and the feruloyl-galactose ester bond in pectin. Active against paranitrophenyl-acetate, methyl ferulate and wheat arabinoxylan.</text>
</comment>
<dbReference type="STRING" id="413071.G9N0G0"/>
<evidence type="ECO:0000256" key="11">
    <source>
        <dbReference type="RuleBase" id="RU367094"/>
    </source>
</evidence>
<comment type="subcellular location">
    <subcellularLocation>
        <location evidence="1 11">Secreted</location>
    </subcellularLocation>
</comment>
<name>G9N0G0_HYPVG</name>
<evidence type="ECO:0000256" key="7">
    <source>
        <dbReference type="ARBA" id="ARBA00023277"/>
    </source>
</evidence>
<dbReference type="GO" id="GO:0045493">
    <property type="term" value="P:xylan catabolic process"/>
    <property type="evidence" value="ECO:0007669"/>
    <property type="project" value="UniProtKB-UniRule"/>
</dbReference>
<dbReference type="RefSeq" id="XP_013954039.1">
    <property type="nucleotide sequence ID" value="XM_014098564.1"/>
</dbReference>
<dbReference type="Gene3D" id="3.40.50.1820">
    <property type="entry name" value="alpha/beta hydrolase"/>
    <property type="match status" value="1"/>
</dbReference>
<evidence type="ECO:0000256" key="5">
    <source>
        <dbReference type="ARBA" id="ARBA00022729"/>
    </source>
</evidence>
<dbReference type="OrthoDB" id="424610at2759"/>
<dbReference type="PROSITE" id="PS51164">
    <property type="entry name" value="CBM1_2"/>
    <property type="match status" value="1"/>
</dbReference>
<evidence type="ECO:0000256" key="9">
    <source>
        <dbReference type="ARBA" id="ARBA00025250"/>
    </source>
</evidence>
<dbReference type="InParanoid" id="G9N0G0"/>
<dbReference type="Pfam" id="PF00734">
    <property type="entry name" value="CBM_1"/>
    <property type="match status" value="1"/>
</dbReference>
<dbReference type="Proteomes" id="UP000007115">
    <property type="component" value="Unassembled WGS sequence"/>
</dbReference>
<evidence type="ECO:0000256" key="3">
    <source>
        <dbReference type="ARBA" id="ARBA00022525"/>
    </source>
</evidence>
<dbReference type="InterPro" id="IPR043595">
    <property type="entry name" value="FaeB/C/D"/>
</dbReference>
<evidence type="ECO:0000256" key="10">
    <source>
        <dbReference type="ARBA" id="ARBA00034075"/>
    </source>
</evidence>
<dbReference type="SUPFAM" id="SSF53474">
    <property type="entry name" value="alpha/beta-Hydrolases"/>
    <property type="match status" value="1"/>
</dbReference>
<evidence type="ECO:0000256" key="8">
    <source>
        <dbReference type="ARBA" id="ARBA00023326"/>
    </source>
</evidence>
<feature type="region of interest" description="Disordered" evidence="12">
    <location>
        <begin position="271"/>
        <end position="291"/>
    </location>
</feature>
<keyword evidence="3 11" id="KW-0964">Secreted</keyword>
<dbReference type="PANTHER" id="PTHR38050:SF1">
    <property type="entry name" value="FERULOYL ESTERASE C"/>
    <property type="match status" value="1"/>
</dbReference>
<reference evidence="14 15" key="1">
    <citation type="journal article" date="2011" name="Genome Biol.">
        <title>Comparative genome sequence analysis underscores mycoparasitism as the ancestral life style of Trichoderma.</title>
        <authorList>
            <person name="Kubicek C.P."/>
            <person name="Herrera-Estrella A."/>
            <person name="Seidl-Seiboth V."/>
            <person name="Martinez D.A."/>
            <person name="Druzhinina I.S."/>
            <person name="Thon M."/>
            <person name="Zeilinger S."/>
            <person name="Casas-Flores S."/>
            <person name="Horwitz B.A."/>
            <person name="Mukherjee P.K."/>
            <person name="Mukherjee M."/>
            <person name="Kredics L."/>
            <person name="Alcaraz L.D."/>
            <person name="Aerts A."/>
            <person name="Antal Z."/>
            <person name="Atanasova L."/>
            <person name="Cervantes-Badillo M.G."/>
            <person name="Challacombe J."/>
            <person name="Chertkov O."/>
            <person name="McCluskey K."/>
            <person name="Coulpier F."/>
            <person name="Deshpande N."/>
            <person name="von Doehren H."/>
            <person name="Ebbole D.J."/>
            <person name="Esquivel-Naranjo E.U."/>
            <person name="Fekete E."/>
            <person name="Flipphi M."/>
            <person name="Glaser F."/>
            <person name="Gomez-Rodriguez E.Y."/>
            <person name="Gruber S."/>
            <person name="Han C."/>
            <person name="Henrissat B."/>
            <person name="Hermosa R."/>
            <person name="Hernandez-Onate M."/>
            <person name="Karaffa L."/>
            <person name="Kosti I."/>
            <person name="Le Crom S."/>
            <person name="Lindquist E."/>
            <person name="Lucas S."/>
            <person name="Luebeck M."/>
            <person name="Luebeck P.S."/>
            <person name="Margeot A."/>
            <person name="Metz B."/>
            <person name="Misra M."/>
            <person name="Nevalainen H."/>
            <person name="Omann M."/>
            <person name="Packer N."/>
            <person name="Perrone G."/>
            <person name="Uresti-Rivera E.E."/>
            <person name="Salamov A."/>
            <person name="Schmoll M."/>
            <person name="Seiboth B."/>
            <person name="Shapiro H."/>
            <person name="Sukno S."/>
            <person name="Tamayo-Ramos J.A."/>
            <person name="Tisch D."/>
            <person name="Wiest A."/>
            <person name="Wilkinson H.H."/>
            <person name="Zhang M."/>
            <person name="Coutinho P.M."/>
            <person name="Kenerley C.M."/>
            <person name="Monte E."/>
            <person name="Baker S.E."/>
            <person name="Grigoriev I.V."/>
        </authorList>
    </citation>
    <scope>NUCLEOTIDE SEQUENCE [LARGE SCALE GENOMIC DNA]</scope>
    <source>
        <strain evidence="15">Gv29-8 / FGSC 10586</strain>
    </source>
</reference>
<protein>
    <recommendedName>
        <fullName evidence="11">Feruloyl esterase C</fullName>
        <ecNumber evidence="11">3.1.1.73</ecNumber>
    </recommendedName>
    <alternativeName>
        <fullName evidence="11">Ferulic acid esterase C</fullName>
    </alternativeName>
</protein>
<dbReference type="InterPro" id="IPR001375">
    <property type="entry name" value="Peptidase_S9_cat"/>
</dbReference>
<dbReference type="PANTHER" id="PTHR38050">
    <property type="match status" value="1"/>
</dbReference>